<dbReference type="PROSITE" id="PS01124">
    <property type="entry name" value="HTH_ARAC_FAMILY_2"/>
    <property type="match status" value="1"/>
</dbReference>
<feature type="compositionally biased region" description="Basic and acidic residues" evidence="1">
    <location>
        <begin position="294"/>
        <end position="305"/>
    </location>
</feature>
<dbReference type="Proteomes" id="UP001259347">
    <property type="component" value="Unassembled WGS sequence"/>
</dbReference>
<dbReference type="Gene3D" id="1.10.10.60">
    <property type="entry name" value="Homeodomain-like"/>
    <property type="match status" value="1"/>
</dbReference>
<evidence type="ECO:0000313" key="3">
    <source>
        <dbReference type="EMBL" id="MDR6867174.1"/>
    </source>
</evidence>
<gene>
    <name evidence="3" type="ORF">J2Y69_001773</name>
</gene>
<accession>A0ABU1SC34</accession>
<comment type="caution">
    <text evidence="3">The sequence shown here is derived from an EMBL/GenBank/DDBJ whole genome shotgun (WGS) entry which is preliminary data.</text>
</comment>
<sequence length="305" mass="32863">MQPSPSPRTAREPSALPSLTALGWAVRGRPPSGASVELAETRTWTAARLWSTACTLGSLPLPAGTHRVLLTIDGEGTLRTRGSSFSLKARQLVFLDGEEPTVTENVGLWARYEWHLRSPLLRSPPFADHLAIPLEIDDGHQQLLAAATNVTAVAPGLADGPGAPFLLDMLTAMLSAAVTDSVGVPTTLSPAQAAHFREALLLIDQHHRDSSFSVQTLLRRMSLSKSTLHSVFAAAESTPRQQLEARRASSALSELNTNPARGKQTLGEIARRSGFASIRQMQDALSRNPALPPRAREDRSARERS</sequence>
<evidence type="ECO:0000256" key="1">
    <source>
        <dbReference type="SAM" id="MobiDB-lite"/>
    </source>
</evidence>
<reference evidence="3 4" key="1">
    <citation type="submission" date="2023-07" db="EMBL/GenBank/DDBJ databases">
        <title>Sorghum-associated microbial communities from plants grown in Nebraska, USA.</title>
        <authorList>
            <person name="Schachtman D."/>
        </authorList>
    </citation>
    <scope>NUCLEOTIDE SEQUENCE [LARGE SCALE GENOMIC DNA]</scope>
    <source>
        <strain evidence="3 4">2980</strain>
    </source>
</reference>
<dbReference type="RefSeq" id="WP_310019703.1">
    <property type="nucleotide sequence ID" value="NZ_JAVDUM010000006.1"/>
</dbReference>
<protein>
    <submittedName>
        <fullName evidence="3">AraC-like DNA-binding protein</fullName>
    </submittedName>
</protein>
<keyword evidence="4" id="KW-1185">Reference proteome</keyword>
<dbReference type="SMART" id="SM00342">
    <property type="entry name" value="HTH_ARAC"/>
    <property type="match status" value="1"/>
</dbReference>
<feature type="domain" description="HTH araC/xylS-type" evidence="2">
    <location>
        <begin position="197"/>
        <end position="299"/>
    </location>
</feature>
<name>A0ABU1SC34_9MICO</name>
<evidence type="ECO:0000313" key="4">
    <source>
        <dbReference type="Proteomes" id="UP001259347"/>
    </source>
</evidence>
<feature type="region of interest" description="Disordered" evidence="1">
    <location>
        <begin position="246"/>
        <end position="305"/>
    </location>
</feature>
<dbReference type="EMBL" id="JAVDUM010000006">
    <property type="protein sequence ID" value="MDR6867174.1"/>
    <property type="molecule type" value="Genomic_DNA"/>
</dbReference>
<organism evidence="3 4">
    <name type="scientific">Microbacterium resistens</name>
    <dbReference type="NCBI Taxonomy" id="156977"/>
    <lineage>
        <taxon>Bacteria</taxon>
        <taxon>Bacillati</taxon>
        <taxon>Actinomycetota</taxon>
        <taxon>Actinomycetes</taxon>
        <taxon>Micrococcales</taxon>
        <taxon>Microbacteriaceae</taxon>
        <taxon>Microbacterium</taxon>
    </lineage>
</organism>
<dbReference type="InterPro" id="IPR018060">
    <property type="entry name" value="HTH_AraC"/>
</dbReference>
<evidence type="ECO:0000259" key="2">
    <source>
        <dbReference type="PROSITE" id="PS01124"/>
    </source>
</evidence>
<proteinExistence type="predicted"/>
<feature type="compositionally biased region" description="Polar residues" evidence="1">
    <location>
        <begin position="250"/>
        <end position="259"/>
    </location>
</feature>